<protein>
    <recommendedName>
        <fullName evidence="2">SPW repeat-containing integral membrane domain-containing protein</fullName>
    </recommendedName>
</protein>
<evidence type="ECO:0000313" key="4">
    <source>
        <dbReference type="Proteomes" id="UP000281431"/>
    </source>
</evidence>
<accession>A0A3N6MUD0</accession>
<dbReference type="InterPro" id="IPR005530">
    <property type="entry name" value="SPW"/>
</dbReference>
<evidence type="ECO:0000256" key="1">
    <source>
        <dbReference type="SAM" id="Phobius"/>
    </source>
</evidence>
<sequence length="134" mass="13387">MSDRSTRERSSPVPERAAGLAAGLGALILLSGVFFTGTGYVVVVNLVLGAGIATAAAYAAAEPAGGPLPGVVAPAIVILLGLVTVAVPFVLEVTREPLFWSNVVVGALVVILAGTSVVYGNRRGTATVTSETSP</sequence>
<feature type="transmembrane region" description="Helical" evidence="1">
    <location>
        <begin position="41"/>
        <end position="61"/>
    </location>
</feature>
<feature type="domain" description="SPW repeat-containing integral membrane" evidence="2">
    <location>
        <begin position="19"/>
        <end position="113"/>
    </location>
</feature>
<dbReference type="EMBL" id="REFZ01000015">
    <property type="protein sequence ID" value="RQG98456.1"/>
    <property type="molecule type" value="Genomic_DNA"/>
</dbReference>
<evidence type="ECO:0000259" key="2">
    <source>
        <dbReference type="Pfam" id="PF03779"/>
    </source>
</evidence>
<comment type="caution">
    <text evidence="3">The sequence shown here is derived from an EMBL/GenBank/DDBJ whole genome shotgun (WGS) entry which is preliminary data.</text>
</comment>
<reference evidence="3 4" key="1">
    <citation type="submission" date="2018-10" db="EMBL/GenBank/DDBJ databases">
        <title>Natrarchaeobius chitinivorans gen. nov., sp. nov., and Natrarchaeobius haloalkaliphilus sp. nov., alkaliphilic, chitin-utilizing haloarchaea from hypersaline alkaline lakes.</title>
        <authorList>
            <person name="Sorokin D.Y."/>
            <person name="Elcheninov A.G."/>
            <person name="Kostrikina N.A."/>
            <person name="Bale N.J."/>
            <person name="Sinninghe Damste J.S."/>
            <person name="Khijniak T.V."/>
            <person name="Kublanov I.V."/>
            <person name="Toshchakov S.V."/>
        </authorList>
    </citation>
    <scope>NUCLEOTIDE SEQUENCE [LARGE SCALE GENOMIC DNA]</scope>
    <source>
        <strain evidence="3 4">AArcht7</strain>
    </source>
</reference>
<feature type="transmembrane region" description="Helical" evidence="1">
    <location>
        <begin position="68"/>
        <end position="91"/>
    </location>
</feature>
<feature type="transmembrane region" description="Helical" evidence="1">
    <location>
        <begin position="17"/>
        <end position="35"/>
    </location>
</feature>
<proteinExistence type="predicted"/>
<keyword evidence="1" id="KW-0472">Membrane</keyword>
<keyword evidence="1" id="KW-0812">Transmembrane</keyword>
<dbReference type="Proteomes" id="UP000281431">
    <property type="component" value="Unassembled WGS sequence"/>
</dbReference>
<organism evidence="3 4">
    <name type="scientific">Natrarchaeobius chitinivorans</name>
    <dbReference type="NCBI Taxonomy" id="1679083"/>
    <lineage>
        <taxon>Archaea</taxon>
        <taxon>Methanobacteriati</taxon>
        <taxon>Methanobacteriota</taxon>
        <taxon>Stenosarchaea group</taxon>
        <taxon>Halobacteria</taxon>
        <taxon>Halobacteriales</taxon>
        <taxon>Natrialbaceae</taxon>
        <taxon>Natrarchaeobius</taxon>
    </lineage>
</organism>
<feature type="transmembrane region" description="Helical" evidence="1">
    <location>
        <begin position="97"/>
        <end position="119"/>
    </location>
</feature>
<keyword evidence="4" id="KW-1185">Reference proteome</keyword>
<gene>
    <name evidence="3" type="ORF">EA472_17725</name>
</gene>
<name>A0A3N6MUD0_NATCH</name>
<evidence type="ECO:0000313" key="3">
    <source>
        <dbReference type="EMBL" id="RQG98456.1"/>
    </source>
</evidence>
<dbReference type="Pfam" id="PF03779">
    <property type="entry name" value="SPW"/>
    <property type="match status" value="1"/>
</dbReference>
<dbReference type="AlphaFoldDB" id="A0A3N6MUD0"/>
<keyword evidence="1" id="KW-1133">Transmembrane helix</keyword>